<dbReference type="Proteomes" id="UP000006791">
    <property type="component" value="Chromosome 1"/>
</dbReference>
<gene>
    <name evidence="9" type="primary">hisA</name>
    <name evidence="12" type="ordered locus">Cabther_A1953</name>
</gene>
<evidence type="ECO:0000256" key="4">
    <source>
        <dbReference type="ARBA" id="ARBA00009667"/>
    </source>
</evidence>
<dbReference type="GO" id="GO:0000162">
    <property type="term" value="P:L-tryptophan biosynthetic process"/>
    <property type="evidence" value="ECO:0007669"/>
    <property type="project" value="TreeGrafter"/>
</dbReference>
<comment type="similarity">
    <text evidence="4 9 10">Belongs to the HisA/HisF family.</text>
</comment>
<keyword evidence="13" id="KW-1185">Reference proteome</keyword>
<evidence type="ECO:0000256" key="1">
    <source>
        <dbReference type="ARBA" id="ARBA00000901"/>
    </source>
</evidence>
<keyword evidence="5 9" id="KW-0963">Cytoplasm</keyword>
<dbReference type="PANTHER" id="PTHR43090:SF2">
    <property type="entry name" value="1-(5-PHOSPHORIBOSYL)-5-[(5-PHOSPHORIBOSYLAMINO)METHYLIDENEAMINO] IMIDAZOLE-4-CARBOXAMIDE ISOMERASE"/>
    <property type="match status" value="1"/>
</dbReference>
<feature type="active site" description="Proton donor" evidence="9">
    <location>
        <position position="138"/>
    </location>
</feature>
<evidence type="ECO:0000256" key="10">
    <source>
        <dbReference type="RuleBase" id="RU003657"/>
    </source>
</evidence>
<evidence type="ECO:0000256" key="5">
    <source>
        <dbReference type="ARBA" id="ARBA00022490"/>
    </source>
</evidence>
<proteinExistence type="inferred from homology"/>
<evidence type="ECO:0000313" key="13">
    <source>
        <dbReference type="Proteomes" id="UP000006791"/>
    </source>
</evidence>
<name>G2LHN4_CHLTF</name>
<comment type="catalytic activity">
    <reaction evidence="1 9 11">
        <text>1-(5-phospho-beta-D-ribosyl)-5-[(5-phospho-beta-D-ribosylamino)methylideneamino]imidazole-4-carboxamide = 5-[(5-phospho-1-deoxy-D-ribulos-1-ylimino)methylamino]-1-(5-phospho-beta-D-ribosyl)imidazole-4-carboxamide</text>
        <dbReference type="Rhea" id="RHEA:15469"/>
        <dbReference type="ChEBI" id="CHEBI:58435"/>
        <dbReference type="ChEBI" id="CHEBI:58525"/>
        <dbReference type="EC" id="5.3.1.16"/>
    </reaction>
</comment>
<dbReference type="InterPro" id="IPR006063">
    <property type="entry name" value="HisA_bact_arch"/>
</dbReference>
<dbReference type="GO" id="GO:0005737">
    <property type="term" value="C:cytoplasm"/>
    <property type="evidence" value="ECO:0007669"/>
    <property type="project" value="UniProtKB-SubCell"/>
</dbReference>
<dbReference type="Gene3D" id="3.20.20.70">
    <property type="entry name" value="Aldolase class I"/>
    <property type="match status" value="1"/>
</dbReference>
<dbReference type="FunFam" id="3.20.20.70:FF:000009">
    <property type="entry name" value="1-(5-phosphoribosyl)-5-[(5-phosphoribosylamino)methylideneamino] imidazole-4-carboxamide isomerase"/>
    <property type="match status" value="1"/>
</dbReference>
<dbReference type="PANTHER" id="PTHR43090">
    <property type="entry name" value="1-(5-PHOSPHORIBOSYL)-5-[(5-PHOSPHORIBOSYLAMINO)METHYLIDENEAMINO] IMIDAZOLE-4-CARBOXAMIDE ISOMERASE"/>
    <property type="match status" value="1"/>
</dbReference>
<dbReference type="GO" id="GO:0000105">
    <property type="term" value="P:L-histidine biosynthetic process"/>
    <property type="evidence" value="ECO:0007669"/>
    <property type="project" value="UniProtKB-UniRule"/>
</dbReference>
<dbReference type="InterPro" id="IPR011060">
    <property type="entry name" value="RibuloseP-bd_barrel"/>
</dbReference>
<feature type="active site" description="Proton acceptor" evidence="9">
    <location>
        <position position="15"/>
    </location>
</feature>
<dbReference type="NCBIfam" id="NF010112">
    <property type="entry name" value="PRK13585.1"/>
    <property type="match status" value="1"/>
</dbReference>
<evidence type="ECO:0000256" key="2">
    <source>
        <dbReference type="ARBA" id="ARBA00004496"/>
    </source>
</evidence>
<dbReference type="EC" id="5.3.1.16" evidence="9 11"/>
<dbReference type="EMBL" id="CP002514">
    <property type="protein sequence ID" value="AEP12698.1"/>
    <property type="molecule type" value="Genomic_DNA"/>
</dbReference>
<comment type="subcellular location">
    <subcellularLocation>
        <location evidence="2 9 11">Cytoplasm</location>
    </subcellularLocation>
</comment>
<evidence type="ECO:0000256" key="11">
    <source>
        <dbReference type="RuleBase" id="RU003658"/>
    </source>
</evidence>
<dbReference type="NCBIfam" id="TIGR00007">
    <property type="entry name" value="1-(5-phosphoribosyl)-5-[(5-phosphoribosylamino)methylideneamino]imidazole-4-carboxamide isomerase"/>
    <property type="match status" value="1"/>
</dbReference>
<protein>
    <recommendedName>
        <fullName evidence="9 11">1-(5-phosphoribosyl)-5-[(5-phosphoribosylamino)methylideneamino] imidazole-4-carboxamide isomerase</fullName>
        <ecNumber evidence="9 11">5.3.1.16</ecNumber>
    </recommendedName>
    <alternativeName>
        <fullName evidence="9">Phosphoribosylformimino-5-aminoimidazole carboxamide ribotide isomerase</fullName>
    </alternativeName>
</protein>
<dbReference type="STRING" id="981222.Cabther_A1953"/>
<dbReference type="AlphaFoldDB" id="G2LHN4"/>
<evidence type="ECO:0000256" key="9">
    <source>
        <dbReference type="HAMAP-Rule" id="MF_01014"/>
    </source>
</evidence>
<accession>G2LHN4</accession>
<dbReference type="InterPro" id="IPR013785">
    <property type="entry name" value="Aldolase_TIM"/>
</dbReference>
<dbReference type="InterPro" id="IPR006062">
    <property type="entry name" value="His_biosynth"/>
</dbReference>
<sequence length="253" mass="27241">MNPMSQDFEVIPAIDLRHGRCVRLRQGEKTNVTVYADDPLAVARQWQEEGATWLHVVNLDGAFEDSDAENLTATARLAQHIDLPIQFGGGIRHPADAERLFDLGVKRIILGTVAVEQPEVLDQFLARFGPAAVVVGIDARHNRVVTHGWQTDSQHTPIELALQVKAQGVGRVIYTDVARDGMLSGVNVAATAELARATGLQVIASGGVAELADIQALAATGVIEGCIVGKALYEQRFTLGEARQAAQRGILEK</sequence>
<dbReference type="KEGG" id="ctm:Cabther_A1953"/>
<keyword evidence="8 9" id="KW-0413">Isomerase</keyword>
<evidence type="ECO:0000256" key="6">
    <source>
        <dbReference type="ARBA" id="ARBA00022605"/>
    </source>
</evidence>
<evidence type="ECO:0000256" key="3">
    <source>
        <dbReference type="ARBA" id="ARBA00005133"/>
    </source>
</evidence>
<keyword evidence="6 9" id="KW-0028">Amino-acid biosynthesis</keyword>
<dbReference type="HAMAP" id="MF_01014">
    <property type="entry name" value="HisA"/>
    <property type="match status" value="1"/>
</dbReference>
<organism evidence="12 13">
    <name type="scientific">Chloracidobacterium thermophilum (strain B)</name>
    <dbReference type="NCBI Taxonomy" id="981222"/>
    <lineage>
        <taxon>Bacteria</taxon>
        <taxon>Pseudomonadati</taxon>
        <taxon>Acidobacteriota</taxon>
        <taxon>Terriglobia</taxon>
        <taxon>Terriglobales</taxon>
        <taxon>Acidobacteriaceae</taxon>
        <taxon>Chloracidobacterium</taxon>
    </lineage>
</organism>
<evidence type="ECO:0000256" key="8">
    <source>
        <dbReference type="ARBA" id="ARBA00023235"/>
    </source>
</evidence>
<dbReference type="UniPathway" id="UPA00031">
    <property type="reaction ID" value="UER00009"/>
</dbReference>
<evidence type="ECO:0000256" key="7">
    <source>
        <dbReference type="ARBA" id="ARBA00023102"/>
    </source>
</evidence>
<dbReference type="CDD" id="cd04732">
    <property type="entry name" value="HisA"/>
    <property type="match status" value="1"/>
</dbReference>
<dbReference type="SUPFAM" id="SSF51366">
    <property type="entry name" value="Ribulose-phoshate binding barrel"/>
    <property type="match status" value="1"/>
</dbReference>
<evidence type="ECO:0000313" key="12">
    <source>
        <dbReference type="EMBL" id="AEP12698.1"/>
    </source>
</evidence>
<dbReference type="GO" id="GO:0003949">
    <property type="term" value="F:1-(5-phosphoribosyl)-5-[(5-phosphoribosylamino)methylideneamino]imidazole-4-carboxamide isomerase activity"/>
    <property type="evidence" value="ECO:0007669"/>
    <property type="project" value="UniProtKB-UniRule"/>
</dbReference>
<comment type="pathway">
    <text evidence="3 9 11">Amino-acid biosynthesis; L-histidine biosynthesis; L-histidine from 5-phospho-alpha-D-ribose 1-diphosphate: step 4/9.</text>
</comment>
<reference evidence="12 13" key="1">
    <citation type="journal article" date="2012" name="Environ. Microbiol.">
        <title>Complete genome of Candidatus Chloracidobacterium thermophilum, a chlorophyll-based photoheterotroph belonging to the phylum Acidobacteria.</title>
        <authorList>
            <person name="Garcia Costas A.M."/>
            <person name="Liu Z."/>
            <person name="Tomsho L.P."/>
            <person name="Schuster S.C."/>
            <person name="Ward D.M."/>
            <person name="Bryant D.A."/>
        </authorList>
    </citation>
    <scope>NUCLEOTIDE SEQUENCE [LARGE SCALE GENOMIC DNA]</scope>
    <source>
        <strain evidence="12 13">B</strain>
    </source>
</reference>
<keyword evidence="7 9" id="KW-0368">Histidine biosynthesis</keyword>
<dbReference type="Pfam" id="PF00977">
    <property type="entry name" value="His_biosynth"/>
    <property type="match status" value="1"/>
</dbReference>
<dbReference type="HOGENOM" id="CLU_048577_1_2_0"/>
<dbReference type="InterPro" id="IPR023016">
    <property type="entry name" value="HisA/PriA"/>
</dbReference>
<dbReference type="InterPro" id="IPR044524">
    <property type="entry name" value="Isoase_HisA-like"/>
</dbReference>